<evidence type="ECO:0000313" key="3">
    <source>
        <dbReference type="Proteomes" id="UP000308001"/>
    </source>
</evidence>
<keyword evidence="1" id="KW-0812">Transmembrane</keyword>
<name>A0A5R9H116_9BACT</name>
<feature type="transmembrane region" description="Helical" evidence="1">
    <location>
        <begin position="7"/>
        <end position="26"/>
    </location>
</feature>
<dbReference type="EMBL" id="VBUF01000005">
    <property type="protein sequence ID" value="TLS70956.1"/>
    <property type="molecule type" value="Genomic_DNA"/>
</dbReference>
<gene>
    <name evidence="2" type="ORF">FE246_08285</name>
</gene>
<protein>
    <submittedName>
        <fullName evidence="2">Uncharacterized protein</fullName>
    </submittedName>
</protein>
<keyword evidence="1" id="KW-0472">Membrane</keyword>
<comment type="caution">
    <text evidence="2">The sequence shown here is derived from an EMBL/GenBank/DDBJ whole genome shotgun (WGS) entry which is preliminary data.</text>
</comment>
<keyword evidence="1" id="KW-1133">Transmembrane helix</keyword>
<evidence type="ECO:0000256" key="1">
    <source>
        <dbReference type="SAM" id="Phobius"/>
    </source>
</evidence>
<accession>A0A5R9H116</accession>
<evidence type="ECO:0000313" key="2">
    <source>
        <dbReference type="EMBL" id="TLS70956.1"/>
    </source>
</evidence>
<organism evidence="2 3">
    <name type="scientific">Aliarcobacter thereius</name>
    <dbReference type="NCBI Taxonomy" id="544718"/>
    <lineage>
        <taxon>Bacteria</taxon>
        <taxon>Pseudomonadati</taxon>
        <taxon>Campylobacterota</taxon>
        <taxon>Epsilonproteobacteria</taxon>
        <taxon>Campylobacterales</taxon>
        <taxon>Arcobacteraceae</taxon>
        <taxon>Aliarcobacter</taxon>
    </lineage>
</organism>
<sequence length="71" mass="8522">MNKNEKKAIIGVLIIFISFVIVDLFYNDLKDMFGTFLVLLFFIILCFYGLYLILPFGRDMEEFRNRHNSKY</sequence>
<proteinExistence type="predicted"/>
<dbReference type="AlphaFoldDB" id="A0A5R9H116"/>
<dbReference type="RefSeq" id="WP_138143030.1">
    <property type="nucleotide sequence ID" value="NZ_VBUF01000005.1"/>
</dbReference>
<feature type="transmembrane region" description="Helical" evidence="1">
    <location>
        <begin position="32"/>
        <end position="54"/>
    </location>
</feature>
<reference evidence="2 3" key="1">
    <citation type="submission" date="2019-05" db="EMBL/GenBank/DDBJ databases">
        <title>Arcobacter cibarius and Arcobacter thereius providing challenges in identification an antibiotic susceptibility and Quinolone resistance.</title>
        <authorList>
            <person name="Busch A."/>
            <person name="Hanel I."/>
            <person name="Hotzel H."/>
            <person name="Tomaso H."/>
        </authorList>
    </citation>
    <scope>NUCLEOTIDE SEQUENCE [LARGE SCALE GENOMIC DNA]</scope>
    <source>
        <strain evidence="2 3">17CS1191_2</strain>
    </source>
</reference>
<dbReference type="Proteomes" id="UP000308001">
    <property type="component" value="Unassembled WGS sequence"/>
</dbReference>